<dbReference type="RefSeq" id="WP_353304564.1">
    <property type="nucleotide sequence ID" value="NZ_BAABWN010000022.1"/>
</dbReference>
<name>A0ABQ0AF70_9GAMM</name>
<dbReference type="InterPro" id="IPR000551">
    <property type="entry name" value="MerR-type_HTH_dom"/>
</dbReference>
<dbReference type="SUPFAM" id="SSF46955">
    <property type="entry name" value="Putative DNA-binding domain"/>
    <property type="match status" value="1"/>
</dbReference>
<dbReference type="InterPro" id="IPR029442">
    <property type="entry name" value="GyrI-like"/>
</dbReference>
<dbReference type="SMART" id="SM00871">
    <property type="entry name" value="AraC_E_bind"/>
    <property type="match status" value="1"/>
</dbReference>
<dbReference type="InterPro" id="IPR011256">
    <property type="entry name" value="Reg_factor_effector_dom_sf"/>
</dbReference>
<dbReference type="Pfam" id="PF13411">
    <property type="entry name" value="MerR_1"/>
    <property type="match status" value="1"/>
</dbReference>
<dbReference type="Proteomes" id="UP001465153">
    <property type="component" value="Unassembled WGS sequence"/>
</dbReference>
<dbReference type="SMART" id="SM00422">
    <property type="entry name" value="HTH_MERR"/>
    <property type="match status" value="1"/>
</dbReference>
<keyword evidence="4" id="KW-1185">Reference proteome</keyword>
<comment type="caution">
    <text evidence="3">The sequence shown here is derived from an EMBL/GenBank/DDBJ whole genome shotgun (WGS) entry which is preliminary data.</text>
</comment>
<dbReference type="SUPFAM" id="SSF55136">
    <property type="entry name" value="Probable bacterial effector-binding domain"/>
    <property type="match status" value="1"/>
</dbReference>
<evidence type="ECO:0000313" key="4">
    <source>
        <dbReference type="Proteomes" id="UP001465153"/>
    </source>
</evidence>
<keyword evidence="1" id="KW-0238">DNA-binding</keyword>
<evidence type="ECO:0000259" key="2">
    <source>
        <dbReference type="PROSITE" id="PS50937"/>
    </source>
</evidence>
<accession>A0ABQ0AF70</accession>
<gene>
    <name evidence="3" type="ORF">NBRC116591_40760</name>
</gene>
<protein>
    <submittedName>
        <fullName evidence="3">MerR family transcriptional regulator</fullName>
    </submittedName>
</protein>
<organism evidence="3 4">
    <name type="scientific">Sessilibacter corallicola</name>
    <dbReference type="NCBI Taxonomy" id="2904075"/>
    <lineage>
        <taxon>Bacteria</taxon>
        <taxon>Pseudomonadati</taxon>
        <taxon>Pseudomonadota</taxon>
        <taxon>Gammaproteobacteria</taxon>
        <taxon>Cellvibrionales</taxon>
        <taxon>Cellvibrionaceae</taxon>
        <taxon>Sessilibacter</taxon>
    </lineage>
</organism>
<sequence length="267" mass="30431">MSEVLMPIGRFSKSCRLTVKALRHYDDIGLLKPAFVEPQTGYRYYTQHQAKKAVLISMLRSLDIAIPTIEQLLVADDREFGALLEVEQARILKEMSRQQQILQSIKRMSQKGELIPYEIAIRTEPSYMVAQLSCRSALDRLVEDGSRLIYQLYDILQHEGRGFEDPVMCINRDPDKKGEVIIDACIGVKKPYPQTHSASIVDIPGGTVAWLTHKGSYSELGLAYNSLFAWSQEFGYQQRDAMREIYKNDPSEVSEDELITEVILPIE</sequence>
<dbReference type="InterPro" id="IPR010499">
    <property type="entry name" value="AraC_E-bd"/>
</dbReference>
<dbReference type="PROSITE" id="PS50937">
    <property type="entry name" value="HTH_MERR_2"/>
    <property type="match status" value="1"/>
</dbReference>
<proteinExistence type="predicted"/>
<dbReference type="PROSITE" id="PS00552">
    <property type="entry name" value="HTH_MERR_1"/>
    <property type="match status" value="1"/>
</dbReference>
<dbReference type="InterPro" id="IPR047057">
    <property type="entry name" value="MerR_fam"/>
</dbReference>
<dbReference type="InterPro" id="IPR009061">
    <property type="entry name" value="DNA-bd_dom_put_sf"/>
</dbReference>
<dbReference type="Pfam" id="PF06445">
    <property type="entry name" value="GyrI-like"/>
    <property type="match status" value="1"/>
</dbReference>
<dbReference type="PANTHER" id="PTHR30204:SF97">
    <property type="entry name" value="MERR FAMILY REGULATORY PROTEIN"/>
    <property type="match status" value="1"/>
</dbReference>
<dbReference type="Gene3D" id="1.10.1660.10">
    <property type="match status" value="1"/>
</dbReference>
<evidence type="ECO:0000313" key="3">
    <source>
        <dbReference type="EMBL" id="GAA6170262.1"/>
    </source>
</evidence>
<dbReference type="Gene3D" id="3.20.80.10">
    <property type="entry name" value="Regulatory factor, effector binding domain"/>
    <property type="match status" value="1"/>
</dbReference>
<dbReference type="EMBL" id="BAABWN010000022">
    <property type="protein sequence ID" value="GAA6170262.1"/>
    <property type="molecule type" value="Genomic_DNA"/>
</dbReference>
<feature type="domain" description="HTH merR-type" evidence="2">
    <location>
        <begin position="5"/>
        <end position="75"/>
    </location>
</feature>
<reference evidence="3 4" key="1">
    <citation type="submission" date="2024-04" db="EMBL/GenBank/DDBJ databases">
        <title>Draft genome sequence of Sessilibacter corallicola NBRC 116591.</title>
        <authorList>
            <person name="Miyakawa T."/>
            <person name="Kusuya Y."/>
            <person name="Miura T."/>
        </authorList>
    </citation>
    <scope>NUCLEOTIDE SEQUENCE [LARGE SCALE GENOMIC DNA]</scope>
    <source>
        <strain evidence="3 4">KU-00831-HH</strain>
    </source>
</reference>
<evidence type="ECO:0000256" key="1">
    <source>
        <dbReference type="ARBA" id="ARBA00023125"/>
    </source>
</evidence>
<dbReference type="PANTHER" id="PTHR30204">
    <property type="entry name" value="REDOX-CYCLING DRUG-SENSING TRANSCRIPTIONAL ACTIVATOR SOXR"/>
    <property type="match status" value="1"/>
</dbReference>